<sequence length="185" mass="21959">MSSEANENKSSSIQINCEKYNAKMFKKRDSQKLYRFLLSKWLYKKNSYDLIELIFTGFVDRYYLCSKLNRKLYEFLPESQFLTSYQRGPQCSAAILLHYHNTNVSLFKTVDEHNHNSITESIKQYGITKESKQVIEDLLKILILFYKIILNIKKIFQILTCLSIEFKLNNTNKLYIELNSHDPKD</sequence>
<accession>A0A3M7SKW4</accession>
<evidence type="ECO:0000313" key="1">
    <source>
        <dbReference type="EMBL" id="RNA36345.1"/>
    </source>
</evidence>
<dbReference type="Proteomes" id="UP000276133">
    <property type="component" value="Unassembled WGS sequence"/>
</dbReference>
<dbReference type="AlphaFoldDB" id="A0A3M7SKW4"/>
<protein>
    <submittedName>
        <fullName evidence="1">Uncharacterized protein</fullName>
    </submittedName>
</protein>
<proteinExistence type="predicted"/>
<name>A0A3M7SKW4_BRAPC</name>
<keyword evidence="2" id="KW-1185">Reference proteome</keyword>
<dbReference type="EMBL" id="REGN01001200">
    <property type="protein sequence ID" value="RNA36345.1"/>
    <property type="molecule type" value="Genomic_DNA"/>
</dbReference>
<evidence type="ECO:0000313" key="2">
    <source>
        <dbReference type="Proteomes" id="UP000276133"/>
    </source>
</evidence>
<comment type="caution">
    <text evidence="1">The sequence shown here is derived from an EMBL/GenBank/DDBJ whole genome shotgun (WGS) entry which is preliminary data.</text>
</comment>
<organism evidence="1 2">
    <name type="scientific">Brachionus plicatilis</name>
    <name type="common">Marine rotifer</name>
    <name type="synonym">Brachionus muelleri</name>
    <dbReference type="NCBI Taxonomy" id="10195"/>
    <lineage>
        <taxon>Eukaryota</taxon>
        <taxon>Metazoa</taxon>
        <taxon>Spiralia</taxon>
        <taxon>Gnathifera</taxon>
        <taxon>Rotifera</taxon>
        <taxon>Eurotatoria</taxon>
        <taxon>Monogononta</taxon>
        <taxon>Pseudotrocha</taxon>
        <taxon>Ploima</taxon>
        <taxon>Brachionidae</taxon>
        <taxon>Brachionus</taxon>
    </lineage>
</organism>
<gene>
    <name evidence="1" type="ORF">BpHYR1_020753</name>
</gene>
<reference evidence="1 2" key="1">
    <citation type="journal article" date="2018" name="Sci. Rep.">
        <title>Genomic signatures of local adaptation to the degree of environmental predictability in rotifers.</title>
        <authorList>
            <person name="Franch-Gras L."/>
            <person name="Hahn C."/>
            <person name="Garcia-Roger E.M."/>
            <person name="Carmona M.J."/>
            <person name="Serra M."/>
            <person name="Gomez A."/>
        </authorList>
    </citation>
    <scope>NUCLEOTIDE SEQUENCE [LARGE SCALE GENOMIC DNA]</scope>
    <source>
        <strain evidence="1">HYR1</strain>
    </source>
</reference>